<feature type="compositionally biased region" description="Basic and acidic residues" evidence="1">
    <location>
        <begin position="38"/>
        <end position="48"/>
    </location>
</feature>
<feature type="compositionally biased region" description="Low complexity" evidence="1">
    <location>
        <begin position="51"/>
        <end position="105"/>
    </location>
</feature>
<dbReference type="AlphaFoldDB" id="A0A812RTJ2"/>
<feature type="compositionally biased region" description="Polar residues" evidence="1">
    <location>
        <begin position="192"/>
        <end position="203"/>
    </location>
</feature>
<evidence type="ECO:0000313" key="2">
    <source>
        <dbReference type="EMBL" id="CAE7455469.1"/>
    </source>
</evidence>
<name>A0A812RTJ2_9DINO</name>
<accession>A0A812RTJ2</accession>
<evidence type="ECO:0000256" key="1">
    <source>
        <dbReference type="SAM" id="MobiDB-lite"/>
    </source>
</evidence>
<organism evidence="2 3">
    <name type="scientific">Symbiodinium natans</name>
    <dbReference type="NCBI Taxonomy" id="878477"/>
    <lineage>
        <taxon>Eukaryota</taxon>
        <taxon>Sar</taxon>
        <taxon>Alveolata</taxon>
        <taxon>Dinophyceae</taxon>
        <taxon>Suessiales</taxon>
        <taxon>Symbiodiniaceae</taxon>
        <taxon>Symbiodinium</taxon>
    </lineage>
</organism>
<evidence type="ECO:0000313" key="3">
    <source>
        <dbReference type="Proteomes" id="UP000604046"/>
    </source>
</evidence>
<comment type="caution">
    <text evidence="2">The sequence shown here is derived from an EMBL/GenBank/DDBJ whole genome shotgun (WGS) entry which is preliminary data.</text>
</comment>
<reference evidence="2" key="1">
    <citation type="submission" date="2021-02" db="EMBL/GenBank/DDBJ databases">
        <authorList>
            <person name="Dougan E. K."/>
            <person name="Rhodes N."/>
            <person name="Thang M."/>
            <person name="Chan C."/>
        </authorList>
    </citation>
    <scope>NUCLEOTIDE SEQUENCE</scope>
</reference>
<keyword evidence="3" id="KW-1185">Reference proteome</keyword>
<dbReference type="OrthoDB" id="420865at2759"/>
<gene>
    <name evidence="2" type="primary">fhkA</name>
    <name evidence="2" type="ORF">SNAT2548_LOCUS25076</name>
</gene>
<sequence>MEEEPPECPSNQAPASPLRCLHHVSPAATAADTPQDVAAEHRMHDPHDLPGAAHSAGHSAGHSASNIDAAQQGGPQPAQPAQPAQPLTAQEASRSSRSGVSAASRPLLTSQQTPLDLDAEAFHLRPMRSTPLRALDEGVGDVAGVCCAVKASSPRAKRRKSEQTSENSWLSGQALLQWLLKRRAERGVSPTKPHSTIPGSSGRSVREDEPDRDSDVRSRASARTCHNAKKLLQEQLKHFKVLLGGHESDEAELTEFGLSAPPPAAKPHRRNQKSSPVHEGAVLVLPGTCLQVSPVLGAEATDAWDRIKRKVLLEATRAQRRASKAKAKKPDKEKSSAVPWRSLELSSELAAFDRALQQQRRRCELEPGRRVLMRQLGAQPKAGLFEDPPQGSPMASAALGAAMAGSLPAESTGNELQAAALLPSRSSGSLSQMVDAARPGLLGTWHQVESIPGKEGEEGKDVLLCTRLFRETCVGVSSTYAGRMAREGLTKDYPLAPAGGQEHCLCSSCSEWLSRSSSKSHQCQKHVGKPHAPKACPKGLKLFHQSWDGLELRLSFQHSRDRETVEISCEASLDNALRRLLWPQVWEATQVRSSWRLTKFDGSQSESCQSSLVHQDLRLKLPLDSLPQQPARFLLSSEQLALLKWIRQQEERPPFESQQRIRQALCETDLACELQISREYPFRGGLILTRGCESGEVCFDRSVATCVLALIDEETHAPPTQPRPLLNRRRCRIEASGTLILAHQQSIQYWQQALEAASGPAHLRVVSIANQRRMRSLTVAEVVEADLILVNMQLFSSEAYQRHFDSISKPGLQVWDASYLQRQMDIDADADAPESEQRQQRELCHEGEVSFEQGDVVLIHGLITKAHLNGRRGQLIGWQEDTGRWSCLLLEPAKKDAKAVVKGLRKQRKQRQRQPRPESGRLINIRPCNVRALRGVPKASARKRRMVETPLKVSKYYSELRSREDYMARRQVELERHTSRLVRQAVSTGLSAKEEPSACQPETGAEAMPDEVAEKVQFPLLASAASEIAGSPALLEMFRFRRLVIDDCQLIARPLEQLVSSGSYSGGLSQYLAKVAPLYAVHAIEAHARWGIAPSRSLGDGLADVAPQMPRMRRFKSSQQLHLAARFLDCHCQAQRFLQRYAAAVEDFMPWHALVTVSTWMWCRLGSCH</sequence>
<dbReference type="Proteomes" id="UP000604046">
    <property type="component" value="Unassembled WGS sequence"/>
</dbReference>
<dbReference type="EMBL" id="CAJNDS010002378">
    <property type="protein sequence ID" value="CAE7455469.1"/>
    <property type="molecule type" value="Genomic_DNA"/>
</dbReference>
<feature type="region of interest" description="Disordered" evidence="1">
    <location>
        <begin position="319"/>
        <end position="339"/>
    </location>
</feature>
<proteinExistence type="predicted"/>
<protein>
    <submittedName>
        <fullName evidence="2">FhkA protein</fullName>
    </submittedName>
</protein>
<feature type="compositionally biased region" description="Basic and acidic residues" evidence="1">
    <location>
        <begin position="204"/>
        <end position="218"/>
    </location>
</feature>
<feature type="region of interest" description="Disordered" evidence="1">
    <location>
        <begin position="1"/>
        <end position="114"/>
    </location>
</feature>
<feature type="region of interest" description="Disordered" evidence="1">
    <location>
        <begin position="184"/>
        <end position="223"/>
    </location>
</feature>